<name>A0A9W8WPR3_9PLEO</name>
<dbReference type="EMBL" id="JAPEUV010000248">
    <property type="protein sequence ID" value="KAJ4329921.1"/>
    <property type="molecule type" value="Genomic_DNA"/>
</dbReference>
<protein>
    <submittedName>
        <fullName evidence="1">Uncharacterized protein</fullName>
    </submittedName>
</protein>
<reference evidence="1" key="1">
    <citation type="submission" date="2022-10" db="EMBL/GenBank/DDBJ databases">
        <title>Tapping the CABI collections for fungal endophytes: first genome assemblies for Collariella, Neodidymelliopsis, Ascochyta clinopodiicola, Didymella pomorum, Didymosphaeria variabile, Neocosmospora piperis and Neocucurbitaria cava.</title>
        <authorList>
            <person name="Hill R."/>
        </authorList>
    </citation>
    <scope>NUCLEOTIDE SEQUENCE</scope>
    <source>
        <strain evidence="1">IMI 360193</strain>
    </source>
</reference>
<comment type="caution">
    <text evidence="1">The sequence shown here is derived from an EMBL/GenBank/DDBJ whole genome shotgun (WGS) entry which is preliminary data.</text>
</comment>
<organism evidence="1 2">
    <name type="scientific">Didymella glomerata</name>
    <dbReference type="NCBI Taxonomy" id="749621"/>
    <lineage>
        <taxon>Eukaryota</taxon>
        <taxon>Fungi</taxon>
        <taxon>Dikarya</taxon>
        <taxon>Ascomycota</taxon>
        <taxon>Pezizomycotina</taxon>
        <taxon>Dothideomycetes</taxon>
        <taxon>Pleosporomycetidae</taxon>
        <taxon>Pleosporales</taxon>
        <taxon>Pleosporineae</taxon>
        <taxon>Didymellaceae</taxon>
        <taxon>Didymella</taxon>
    </lineage>
</organism>
<evidence type="ECO:0000313" key="1">
    <source>
        <dbReference type="EMBL" id="KAJ4329921.1"/>
    </source>
</evidence>
<keyword evidence="2" id="KW-1185">Reference proteome</keyword>
<dbReference type="Proteomes" id="UP001140562">
    <property type="component" value="Unassembled WGS sequence"/>
</dbReference>
<accession>A0A9W8WPR3</accession>
<proteinExistence type="predicted"/>
<dbReference type="AlphaFoldDB" id="A0A9W8WPR3"/>
<evidence type="ECO:0000313" key="2">
    <source>
        <dbReference type="Proteomes" id="UP001140562"/>
    </source>
</evidence>
<sequence>MSAENLSADPNEHGLLGFPGVKAEHPKIYLRRLWLPAENDRTTYPRFYDTTINEMAQLANRVVNSLANDAARRNEELQGGAFLESEANWILEVKRYGSRIWGEDYGASTRLKSNLGGLYPRWGAWTASGEQVSNDQDM</sequence>
<dbReference type="OrthoDB" id="3798977at2759"/>
<gene>
    <name evidence="1" type="ORF">N0V87_010455</name>
</gene>